<evidence type="ECO:0000313" key="2">
    <source>
        <dbReference type="EMBL" id="GII93274.1"/>
    </source>
</evidence>
<feature type="region of interest" description="Disordered" evidence="1">
    <location>
        <begin position="72"/>
        <end position="97"/>
    </location>
</feature>
<evidence type="ECO:0000313" key="3">
    <source>
        <dbReference type="Proteomes" id="UP000606172"/>
    </source>
</evidence>
<proteinExistence type="predicted"/>
<dbReference type="EMBL" id="BOOW01000020">
    <property type="protein sequence ID" value="GII93274.1"/>
    <property type="molecule type" value="Genomic_DNA"/>
</dbReference>
<protein>
    <submittedName>
        <fullName evidence="2">Uncharacterized protein</fullName>
    </submittedName>
</protein>
<accession>A0A919VCM3</accession>
<dbReference type="Proteomes" id="UP000606172">
    <property type="component" value="Unassembled WGS sequence"/>
</dbReference>
<reference evidence="2" key="1">
    <citation type="submission" date="2021-01" db="EMBL/GenBank/DDBJ databases">
        <title>Whole genome shotgun sequence of Sinosporangium siamense NBRC 109515.</title>
        <authorList>
            <person name="Komaki H."/>
            <person name="Tamura T."/>
        </authorList>
    </citation>
    <scope>NUCLEOTIDE SEQUENCE</scope>
    <source>
        <strain evidence="2">NBRC 109515</strain>
    </source>
</reference>
<sequence>MARAPLLLLHNGFHVGAGAGEVRAHPLTLMADDHEEAPGIEASGGGQNVVDEGTSTEFVEDLRGLRLHPAALTSGKDDDCGRARHTHGRLAPSASRM</sequence>
<evidence type="ECO:0000256" key="1">
    <source>
        <dbReference type="SAM" id="MobiDB-lite"/>
    </source>
</evidence>
<gene>
    <name evidence="2" type="ORF">Ssi02_35050</name>
</gene>
<comment type="caution">
    <text evidence="2">The sequence shown here is derived from an EMBL/GenBank/DDBJ whole genome shotgun (WGS) entry which is preliminary data.</text>
</comment>
<organism evidence="2 3">
    <name type="scientific">Sinosporangium siamense</name>
    <dbReference type="NCBI Taxonomy" id="1367973"/>
    <lineage>
        <taxon>Bacteria</taxon>
        <taxon>Bacillati</taxon>
        <taxon>Actinomycetota</taxon>
        <taxon>Actinomycetes</taxon>
        <taxon>Streptosporangiales</taxon>
        <taxon>Streptosporangiaceae</taxon>
        <taxon>Sinosporangium</taxon>
    </lineage>
</organism>
<dbReference type="AlphaFoldDB" id="A0A919VCM3"/>
<name>A0A919VCM3_9ACTN</name>
<keyword evidence="3" id="KW-1185">Reference proteome</keyword>